<feature type="transmembrane region" description="Helical" evidence="1">
    <location>
        <begin position="111"/>
        <end position="131"/>
    </location>
</feature>
<protein>
    <submittedName>
        <fullName evidence="2">Uncharacterized protein</fullName>
    </submittedName>
</protein>
<feature type="transmembrane region" description="Helical" evidence="1">
    <location>
        <begin position="138"/>
        <end position="159"/>
    </location>
</feature>
<accession>A0ABW4FD13</accession>
<gene>
    <name evidence="2" type="ORF">ACFSCY_03365</name>
</gene>
<reference evidence="3" key="1">
    <citation type="journal article" date="2019" name="Int. J. Syst. Evol. Microbiol.">
        <title>The Global Catalogue of Microorganisms (GCM) 10K type strain sequencing project: providing services to taxonomists for standard genome sequencing and annotation.</title>
        <authorList>
            <consortium name="The Broad Institute Genomics Platform"/>
            <consortium name="The Broad Institute Genome Sequencing Center for Infectious Disease"/>
            <person name="Wu L."/>
            <person name="Ma J."/>
        </authorList>
    </citation>
    <scope>NUCLEOTIDE SEQUENCE [LARGE SCALE GENOMIC DNA]</scope>
    <source>
        <strain evidence="3">JCM 12165</strain>
    </source>
</reference>
<dbReference type="EMBL" id="JBHUCP010000003">
    <property type="protein sequence ID" value="MFD1528471.1"/>
    <property type="molecule type" value="Genomic_DNA"/>
</dbReference>
<dbReference type="RefSeq" id="WP_343969370.1">
    <property type="nucleotide sequence ID" value="NZ_BAAAJG010000001.1"/>
</dbReference>
<organism evidence="2 3">
    <name type="scientific">Pseudonocardia aurantiaca</name>
    <dbReference type="NCBI Taxonomy" id="75290"/>
    <lineage>
        <taxon>Bacteria</taxon>
        <taxon>Bacillati</taxon>
        <taxon>Actinomycetota</taxon>
        <taxon>Actinomycetes</taxon>
        <taxon>Pseudonocardiales</taxon>
        <taxon>Pseudonocardiaceae</taxon>
        <taxon>Pseudonocardia</taxon>
    </lineage>
</organism>
<feature type="transmembrane region" description="Helical" evidence="1">
    <location>
        <begin position="45"/>
        <end position="66"/>
    </location>
</feature>
<keyword evidence="1" id="KW-1133">Transmembrane helix</keyword>
<evidence type="ECO:0000256" key="1">
    <source>
        <dbReference type="SAM" id="Phobius"/>
    </source>
</evidence>
<keyword evidence="3" id="KW-1185">Reference proteome</keyword>
<sequence length="160" mass="16384">MSALADVRPAAHPASRSRWADAAALGMVLAGAGHVVAALEHLDHGLVFAAFFLTVGVAQLGLGPALRKGPRPATVGVVLAGTIGLLLLYVVSRTVVLDLGPHSDRPEDPDALGTAVVIVELVTVTALPTLLPAPWRRAAVDTILAVGAAVWLAWFTGLIG</sequence>
<evidence type="ECO:0000313" key="3">
    <source>
        <dbReference type="Proteomes" id="UP001597145"/>
    </source>
</evidence>
<name>A0ABW4FD13_9PSEU</name>
<comment type="caution">
    <text evidence="2">The sequence shown here is derived from an EMBL/GenBank/DDBJ whole genome shotgun (WGS) entry which is preliminary data.</text>
</comment>
<keyword evidence="1" id="KW-0812">Transmembrane</keyword>
<evidence type="ECO:0000313" key="2">
    <source>
        <dbReference type="EMBL" id="MFD1528471.1"/>
    </source>
</evidence>
<keyword evidence="1" id="KW-0472">Membrane</keyword>
<proteinExistence type="predicted"/>
<dbReference type="Proteomes" id="UP001597145">
    <property type="component" value="Unassembled WGS sequence"/>
</dbReference>
<feature type="transmembrane region" description="Helical" evidence="1">
    <location>
        <begin position="73"/>
        <end position="91"/>
    </location>
</feature>